<evidence type="ECO:0000313" key="2">
    <source>
        <dbReference type="Proteomes" id="UP000030103"/>
    </source>
</evidence>
<sequence>MVNIMKRVLRTFGLVSIAFLFLNVFNVFAQAKTLNGVFDDLQEFNVVQLAVDSLDSQFSKLYEYGMRNIGVYSIEKKGMKQEIQERLQGINETIEFPDAELMMNIKEEDSYVRIFYDKKDTGHINNLYFLVDTEDNYVALKISGVMLMENIKKLISENTGQNSGKDFIKLGN</sequence>
<proteinExistence type="predicted"/>
<dbReference type="Proteomes" id="UP000030103">
    <property type="component" value="Unassembled WGS sequence"/>
</dbReference>
<dbReference type="EMBL" id="JRFA01000009">
    <property type="protein sequence ID" value="KGN75056.1"/>
    <property type="molecule type" value="Genomic_DNA"/>
</dbReference>
<dbReference type="Pfam" id="PF14060">
    <property type="entry name" value="DUF4252"/>
    <property type="match status" value="1"/>
</dbReference>
<evidence type="ECO:0008006" key="3">
    <source>
        <dbReference type="Google" id="ProtNLM"/>
    </source>
</evidence>
<dbReference type="STRING" id="28115.HQ47_03900"/>
<dbReference type="InterPro" id="IPR025348">
    <property type="entry name" value="DUF4252"/>
</dbReference>
<organism evidence="1 2">
    <name type="scientific">Porphyromonas macacae</name>
    <dbReference type="NCBI Taxonomy" id="28115"/>
    <lineage>
        <taxon>Bacteria</taxon>
        <taxon>Pseudomonadati</taxon>
        <taxon>Bacteroidota</taxon>
        <taxon>Bacteroidia</taxon>
        <taxon>Bacteroidales</taxon>
        <taxon>Porphyromonadaceae</taxon>
        <taxon>Porphyromonas</taxon>
    </lineage>
</organism>
<keyword evidence="2" id="KW-1185">Reference proteome</keyword>
<name>A0A0A2E851_9PORP</name>
<dbReference type="AlphaFoldDB" id="A0A0A2E851"/>
<evidence type="ECO:0000313" key="1">
    <source>
        <dbReference type="EMBL" id="KGN75056.1"/>
    </source>
</evidence>
<gene>
    <name evidence="1" type="ORF">HQ47_03900</name>
</gene>
<protein>
    <recommendedName>
        <fullName evidence="3">DUF4252 domain-containing protein</fullName>
    </recommendedName>
</protein>
<comment type="caution">
    <text evidence="1">The sequence shown here is derived from an EMBL/GenBank/DDBJ whole genome shotgun (WGS) entry which is preliminary data.</text>
</comment>
<accession>A0A0A2E851</accession>
<reference evidence="1 2" key="1">
    <citation type="submission" date="2014-09" db="EMBL/GenBank/DDBJ databases">
        <title>Draft Genome Sequence of Porphyromonas macacae COT-192_OH2859.</title>
        <authorList>
            <person name="Wallis C."/>
            <person name="Deusch O."/>
            <person name="O'Flynn C."/>
            <person name="Davis I."/>
            <person name="Horsfall A."/>
            <person name="Kirkwood N."/>
            <person name="Harris S."/>
            <person name="Eisen J.A."/>
            <person name="Coil D.A."/>
            <person name="Darling A.E."/>
            <person name="Jospin G."/>
            <person name="Alexiev A."/>
        </authorList>
    </citation>
    <scope>NUCLEOTIDE SEQUENCE [LARGE SCALE GENOMIC DNA]</scope>
    <source>
        <strain evidence="2">COT-192 OH2859</strain>
    </source>
</reference>